<evidence type="ECO:0000313" key="17">
    <source>
        <dbReference type="EMBL" id="JAC55706.1"/>
    </source>
</evidence>
<keyword evidence="18" id="KW-1185">Reference proteome</keyword>
<evidence type="ECO:0000256" key="14">
    <source>
        <dbReference type="ARBA" id="ARBA00023212"/>
    </source>
</evidence>
<dbReference type="Pfam" id="PF04790">
    <property type="entry name" value="Sarcoglycan_1"/>
    <property type="match status" value="1"/>
</dbReference>
<keyword evidence="13" id="KW-0325">Glycoprotein</keyword>
<keyword evidence="12" id="KW-1015">Disulfide bond</keyword>
<dbReference type="GO" id="GO:0007517">
    <property type="term" value="P:muscle organ development"/>
    <property type="evidence" value="ECO:0007669"/>
    <property type="project" value="InterPro"/>
</dbReference>
<dbReference type="GO" id="GO:0042383">
    <property type="term" value="C:sarcolemma"/>
    <property type="evidence" value="ECO:0007669"/>
    <property type="project" value="UniProtKB-SubCell"/>
</dbReference>
<reference evidence="17" key="1">
    <citation type="journal article" date="2014" name="BMC Genomics">
        <title>Characterizing the developmental transcriptome of the oriental fruit fly, Bactrocera dorsalis (Diptera: Tephritidae) through comparative genomic analysis with Drosophila melanogaster utilizing modENCODE datasets.</title>
        <authorList>
            <person name="Geib S.M."/>
            <person name="Calla B."/>
            <person name="Hall B."/>
            <person name="Hou S."/>
            <person name="Manoukis N.C."/>
        </authorList>
    </citation>
    <scope>NUCLEOTIDE SEQUENCE</scope>
    <source>
        <strain evidence="17">Punador</strain>
    </source>
</reference>
<evidence type="ECO:0000313" key="19">
    <source>
        <dbReference type="RefSeq" id="XP_049302887.1"/>
    </source>
</evidence>
<evidence type="ECO:0000256" key="6">
    <source>
        <dbReference type="ARBA" id="ARBA00022475"/>
    </source>
</evidence>
<evidence type="ECO:0000256" key="1">
    <source>
        <dbReference type="ARBA" id="ARBA00002860"/>
    </source>
</evidence>
<evidence type="ECO:0000256" key="4">
    <source>
        <dbReference type="ARBA" id="ARBA00007574"/>
    </source>
</evidence>
<evidence type="ECO:0000256" key="10">
    <source>
        <dbReference type="ARBA" id="ARBA00022989"/>
    </source>
</evidence>
<evidence type="ECO:0000256" key="11">
    <source>
        <dbReference type="ARBA" id="ARBA00023136"/>
    </source>
</evidence>
<gene>
    <name evidence="17" type="primary">SGCB</name>
    <name evidence="19 20 21" type="synonym">LOC105223211</name>
</gene>
<evidence type="ECO:0000256" key="15">
    <source>
        <dbReference type="ARBA" id="ARBA00026041"/>
    </source>
</evidence>
<evidence type="ECO:0000256" key="8">
    <source>
        <dbReference type="ARBA" id="ARBA00022692"/>
    </source>
</evidence>
<dbReference type="PANTHER" id="PTHR21142">
    <property type="entry name" value="SARCOGLYCANS"/>
    <property type="match status" value="1"/>
</dbReference>
<keyword evidence="8 16" id="KW-0812">Transmembrane</keyword>
<dbReference type="Proteomes" id="UP001652620">
    <property type="component" value="Chromosome 2"/>
</dbReference>
<comment type="function">
    <text evidence="1">Component of the sarcoglycan complex, a subcomplex of the dystrophin-glycoprotein complex which forms a link between the F-actin cytoskeleton and the extracellular matrix.</text>
</comment>
<comment type="similarity">
    <text evidence="4">Belongs to the sarcoglycan beta/delta/gamma/zeta family.</text>
</comment>
<dbReference type="PANTHER" id="PTHR21142:SF2">
    <property type="entry name" value="BETA-SARCOGLYCAN"/>
    <property type="match status" value="1"/>
</dbReference>
<comment type="subunit">
    <text evidence="15">Cross-link to form 2 major subcomplexes: one consisting of SGCB, SGCD and SGCG and the other consisting of SGCB and SGCD. The association between SGCB and SGCG is particularly strong while SGCA is loosely associated with the other sarcoglycans.</text>
</comment>
<dbReference type="OrthoDB" id="5843723at2759"/>
<dbReference type="GO" id="GO:0005856">
    <property type="term" value="C:cytoskeleton"/>
    <property type="evidence" value="ECO:0007669"/>
    <property type="project" value="UniProtKB-SubCell"/>
</dbReference>
<dbReference type="InterPro" id="IPR006875">
    <property type="entry name" value="Sarcoglycan"/>
</dbReference>
<evidence type="ECO:0000313" key="18">
    <source>
        <dbReference type="Proteomes" id="UP001652620"/>
    </source>
</evidence>
<feature type="transmembrane region" description="Helical" evidence="16">
    <location>
        <begin position="69"/>
        <end position="96"/>
    </location>
</feature>
<evidence type="ECO:0000256" key="9">
    <source>
        <dbReference type="ARBA" id="ARBA00022968"/>
    </source>
</evidence>
<evidence type="ECO:0000256" key="12">
    <source>
        <dbReference type="ARBA" id="ARBA00023157"/>
    </source>
</evidence>
<dbReference type="EMBL" id="GAKP01003246">
    <property type="protein sequence ID" value="JAC55706.1"/>
    <property type="molecule type" value="Transcribed_RNA"/>
</dbReference>
<dbReference type="AlphaFoldDB" id="A0A034WJI7"/>
<evidence type="ECO:0000256" key="2">
    <source>
        <dbReference type="ARBA" id="ARBA00004245"/>
    </source>
</evidence>
<accession>A0A034WJI7</accession>
<name>A0A034WJI7_BACDO</name>
<keyword evidence="7" id="KW-0963">Cytoplasm</keyword>
<evidence type="ECO:0000256" key="13">
    <source>
        <dbReference type="ARBA" id="ARBA00023180"/>
    </source>
</evidence>
<dbReference type="RefSeq" id="XP_049302888.1">
    <property type="nucleotide sequence ID" value="XM_049446931.1"/>
</dbReference>
<organism evidence="17">
    <name type="scientific">Bactrocera dorsalis</name>
    <name type="common">Oriental fruit fly</name>
    <name type="synonym">Dacus dorsalis</name>
    <dbReference type="NCBI Taxonomy" id="27457"/>
    <lineage>
        <taxon>Eukaryota</taxon>
        <taxon>Metazoa</taxon>
        <taxon>Ecdysozoa</taxon>
        <taxon>Arthropoda</taxon>
        <taxon>Hexapoda</taxon>
        <taxon>Insecta</taxon>
        <taxon>Pterygota</taxon>
        <taxon>Neoptera</taxon>
        <taxon>Endopterygota</taxon>
        <taxon>Diptera</taxon>
        <taxon>Brachycera</taxon>
        <taxon>Muscomorpha</taxon>
        <taxon>Tephritoidea</taxon>
        <taxon>Tephritidae</taxon>
        <taxon>Bactrocera</taxon>
        <taxon>Bactrocera</taxon>
    </lineage>
</organism>
<dbReference type="InterPro" id="IPR027659">
    <property type="entry name" value="Sgcb"/>
</dbReference>
<evidence type="ECO:0000256" key="5">
    <source>
        <dbReference type="ARBA" id="ARBA00015329"/>
    </source>
</evidence>
<dbReference type="GO" id="GO:0016012">
    <property type="term" value="C:sarcoglycan complex"/>
    <property type="evidence" value="ECO:0007669"/>
    <property type="project" value="InterPro"/>
</dbReference>
<dbReference type="RefSeq" id="XP_049302887.1">
    <property type="nucleotide sequence ID" value="XM_049446930.1"/>
</dbReference>
<evidence type="ECO:0000313" key="20">
    <source>
        <dbReference type="RefSeq" id="XP_049302888.1"/>
    </source>
</evidence>
<keyword evidence="6" id="KW-1003">Cell membrane</keyword>
<keyword evidence="14" id="KW-0206">Cytoskeleton</keyword>
<reference evidence="18 19" key="2">
    <citation type="submission" date="2025-05" db="UniProtKB">
        <authorList>
            <consortium name="RefSeq"/>
        </authorList>
    </citation>
    <scope>NUCLEOTIDE SEQUENCE [LARGE SCALE GENOMIC DNA]</scope>
    <source>
        <tissue evidence="19 20">Adult</tissue>
    </source>
</reference>
<proteinExistence type="inferred from homology"/>
<evidence type="ECO:0000256" key="3">
    <source>
        <dbReference type="ARBA" id="ARBA00004274"/>
    </source>
</evidence>
<dbReference type="OMA" id="KGVQGME"/>
<evidence type="ECO:0000256" key="16">
    <source>
        <dbReference type="SAM" id="Phobius"/>
    </source>
</evidence>
<comment type="subcellular location">
    <subcellularLocation>
        <location evidence="3">Cell membrane</location>
        <location evidence="3">Sarcolemma</location>
        <topology evidence="3">Single-pass type II membrane protein</topology>
    </subcellularLocation>
    <subcellularLocation>
        <location evidence="2">Cytoplasm</location>
        <location evidence="2">Cytoskeleton</location>
    </subcellularLocation>
</comment>
<sequence>MHNYGNTFVRGPSPSYTDDAPSENGMSTTLPLEADLHIQPDVDSCIEKKFHCSYNVDNSGTIKKGRKTFAFWTIFFILLVLTIGNLILMLTIFGVMHLGRGIHGLEIIPEHDLIKFYGYTDLDRVYSKQNGRIEGFIDDPLTITSDDGVYVRLHKNGQAYNRLTLDKSGIQFQAVNNFEVRDSTSGDTIFTSHRPHYNIPAGAESLLAKTVSASRIASPIGSSLNMDADVGVSFKGSEGISLDAANVLIQSLSYDMTVNSTEGLIILEAGDGIYLDMDKIPIVSSEFGLRTGSIQYKICVCMPKGNLFRIPVPRIRSGPKVTCAHFNVKHDPCV</sequence>
<keyword evidence="10 16" id="KW-1133">Transmembrane helix</keyword>
<evidence type="ECO:0000313" key="21">
    <source>
        <dbReference type="RefSeq" id="XP_049302889.1"/>
    </source>
</evidence>
<keyword evidence="9" id="KW-0735">Signal-anchor</keyword>
<protein>
    <recommendedName>
        <fullName evidence="5">Beta-sarcoglycan</fullName>
    </recommendedName>
</protein>
<evidence type="ECO:0000256" key="7">
    <source>
        <dbReference type="ARBA" id="ARBA00022490"/>
    </source>
</evidence>
<keyword evidence="11 16" id="KW-0472">Membrane</keyword>
<dbReference type="RefSeq" id="XP_049302889.1">
    <property type="nucleotide sequence ID" value="XM_049446932.1"/>
</dbReference>